<name>A0AAD1SGI5_PELCU</name>
<feature type="domain" description="Helix-turn-helix" evidence="1">
    <location>
        <begin position="97"/>
        <end position="154"/>
    </location>
</feature>
<dbReference type="Proteomes" id="UP001295444">
    <property type="component" value="Chromosome 06"/>
</dbReference>
<gene>
    <name evidence="2" type="ORF">PECUL_23A023735</name>
</gene>
<sequence>MYANAYMYVYEKEHILTKYTQYIQGYCRYINDLVIIWNGSLEMAHQMVIQLNQLSSPIRMTANIDVEQVQFLDLSISIGDGKLEYSMFTKPTDRNTLLHYQSAHPVALKNSLPKAQYLRVIRNNLKPEVMEQQLQAMTTKFMERGYPQPILQKALQDARHARSSEKASSPTKLVFPMQFHQSATLIYSAIKKNWKMLSSDDTLPKIFKEPPLICYKRNRNLKDMLVHTDPIKIIQRP</sequence>
<protein>
    <recommendedName>
        <fullName evidence="1">Helix-turn-helix domain-containing protein</fullName>
    </recommendedName>
</protein>
<accession>A0AAD1SGI5</accession>
<dbReference type="EMBL" id="OW240917">
    <property type="protein sequence ID" value="CAH2301097.1"/>
    <property type="molecule type" value="Genomic_DNA"/>
</dbReference>
<evidence type="ECO:0000313" key="2">
    <source>
        <dbReference type="EMBL" id="CAH2301097.1"/>
    </source>
</evidence>
<proteinExistence type="predicted"/>
<dbReference type="AlphaFoldDB" id="A0AAD1SGI5"/>
<dbReference type="PANTHER" id="PTHR21301:SF12">
    <property type="match status" value="1"/>
</dbReference>
<organism evidence="2 3">
    <name type="scientific">Pelobates cultripes</name>
    <name type="common">Western spadefoot toad</name>
    <dbReference type="NCBI Taxonomy" id="61616"/>
    <lineage>
        <taxon>Eukaryota</taxon>
        <taxon>Metazoa</taxon>
        <taxon>Chordata</taxon>
        <taxon>Craniata</taxon>
        <taxon>Vertebrata</taxon>
        <taxon>Euteleostomi</taxon>
        <taxon>Amphibia</taxon>
        <taxon>Batrachia</taxon>
        <taxon>Anura</taxon>
        <taxon>Pelobatoidea</taxon>
        <taxon>Pelobatidae</taxon>
        <taxon>Pelobates</taxon>
    </lineage>
</organism>
<keyword evidence="3" id="KW-1185">Reference proteome</keyword>
<reference evidence="2" key="1">
    <citation type="submission" date="2022-03" db="EMBL/GenBank/DDBJ databases">
        <authorList>
            <person name="Alioto T."/>
            <person name="Alioto T."/>
            <person name="Gomez Garrido J."/>
        </authorList>
    </citation>
    <scope>NUCLEOTIDE SEQUENCE</scope>
</reference>
<evidence type="ECO:0000259" key="1">
    <source>
        <dbReference type="Pfam" id="PF26215"/>
    </source>
</evidence>
<dbReference type="Pfam" id="PF26215">
    <property type="entry name" value="HTH_animal"/>
    <property type="match status" value="1"/>
</dbReference>
<dbReference type="PANTHER" id="PTHR21301">
    <property type="entry name" value="REVERSE TRANSCRIPTASE"/>
    <property type="match status" value="1"/>
</dbReference>
<evidence type="ECO:0000313" key="3">
    <source>
        <dbReference type="Proteomes" id="UP001295444"/>
    </source>
</evidence>
<dbReference type="InterPro" id="IPR058912">
    <property type="entry name" value="HTH_animal"/>
</dbReference>